<protein>
    <submittedName>
        <fullName evidence="8">Molybdate transport system ATP-binding protein</fullName>
    </submittedName>
</protein>
<keyword evidence="4 8" id="KW-0067">ATP-binding</keyword>
<dbReference type="GO" id="GO:0015689">
    <property type="term" value="P:molybdate ion transport"/>
    <property type="evidence" value="ECO:0007669"/>
    <property type="project" value="InterPro"/>
</dbReference>
<reference evidence="8 9" key="1">
    <citation type="submission" date="2020-07" db="EMBL/GenBank/DDBJ databases">
        <title>Sequencing the genomes of 1000 actinobacteria strains.</title>
        <authorList>
            <person name="Klenk H.-P."/>
        </authorList>
    </citation>
    <scope>NUCLEOTIDE SEQUENCE [LARGE SCALE GENOMIC DNA]</scope>
    <source>
        <strain evidence="8 9">DSM 22083</strain>
    </source>
</reference>
<feature type="domain" description="Mop" evidence="7">
    <location>
        <begin position="285"/>
        <end position="353"/>
    </location>
</feature>
<dbReference type="InterPro" id="IPR008995">
    <property type="entry name" value="Mo/tungstate-bd_C_term_dom"/>
</dbReference>
<dbReference type="PROSITE" id="PS51866">
    <property type="entry name" value="MOP"/>
    <property type="match status" value="1"/>
</dbReference>
<evidence type="ECO:0000256" key="3">
    <source>
        <dbReference type="ARBA" id="ARBA00022741"/>
    </source>
</evidence>
<sequence length="354" mass="37005">MINGLNAELRVSRGTFRLDLPLRAEPGEVVALLGPNGAGKSTALRALAGLLIMDGGRIDLAGQRLADPSRQWPAHRRPIGVVFQDYLLFPHLSALDNVAFGPRCRGRSKAEARALAAKLLASVGLADLGAVRPRQLSGGQAQRVALARALAGDPELLLLDEPLAALDARTRLEVRGLLRRRLAAFGGVTVLVTHDPVDAAVLADRVVVIEAGAPVQSGTPAEIARHPATDYVARLVGLNLLSGTAAGTTVRIEPAGTVHLAHPAAGPVQLAFPPNAVALFTERPIGTPRNLWHARVAGLEPYGDEVRVEVADVPGPGSAVLAEVTPEAVAELGLEPGSRVWASVKASAITSYPR</sequence>
<dbReference type="EMBL" id="JACCBU010000001">
    <property type="protein sequence ID" value="NYE71240.1"/>
    <property type="molecule type" value="Genomic_DNA"/>
</dbReference>
<evidence type="ECO:0000313" key="8">
    <source>
        <dbReference type="EMBL" id="NYE71240.1"/>
    </source>
</evidence>
<dbReference type="GO" id="GO:0016887">
    <property type="term" value="F:ATP hydrolysis activity"/>
    <property type="evidence" value="ECO:0007669"/>
    <property type="project" value="InterPro"/>
</dbReference>
<dbReference type="InterPro" id="IPR003593">
    <property type="entry name" value="AAA+_ATPase"/>
</dbReference>
<dbReference type="GO" id="GO:0005524">
    <property type="term" value="F:ATP binding"/>
    <property type="evidence" value="ECO:0007669"/>
    <property type="project" value="UniProtKB-KW"/>
</dbReference>
<keyword evidence="2 5" id="KW-0500">Molybdenum</keyword>
<dbReference type="PANTHER" id="PTHR42781:SF4">
    <property type="entry name" value="SPERMIDINE_PUTRESCINE IMPORT ATP-BINDING PROTEIN POTA"/>
    <property type="match status" value="1"/>
</dbReference>
<dbReference type="Pfam" id="PF00005">
    <property type="entry name" value="ABC_tran"/>
    <property type="match status" value="1"/>
</dbReference>
<dbReference type="SUPFAM" id="SSF52540">
    <property type="entry name" value="P-loop containing nucleoside triphosphate hydrolases"/>
    <property type="match status" value="1"/>
</dbReference>
<name>A0A7Y9I6P5_9ACTN</name>
<dbReference type="Gene3D" id="3.40.50.300">
    <property type="entry name" value="P-loop containing nucleotide triphosphate hydrolases"/>
    <property type="match status" value="1"/>
</dbReference>
<dbReference type="PROSITE" id="PS50893">
    <property type="entry name" value="ABC_TRANSPORTER_2"/>
    <property type="match status" value="1"/>
</dbReference>
<dbReference type="InterPro" id="IPR017871">
    <property type="entry name" value="ABC_transporter-like_CS"/>
</dbReference>
<dbReference type="RefSeq" id="WP_312878987.1">
    <property type="nucleotide sequence ID" value="NZ_JACCBU010000001.1"/>
</dbReference>
<keyword evidence="9" id="KW-1185">Reference proteome</keyword>
<dbReference type="Pfam" id="PF03459">
    <property type="entry name" value="TOBE"/>
    <property type="match status" value="1"/>
</dbReference>
<keyword evidence="1" id="KW-0813">Transport</keyword>
<feature type="domain" description="ABC transporter" evidence="6">
    <location>
        <begin position="2"/>
        <end position="236"/>
    </location>
</feature>
<keyword evidence="3" id="KW-0547">Nucleotide-binding</keyword>
<evidence type="ECO:0000256" key="5">
    <source>
        <dbReference type="PROSITE-ProRule" id="PRU01213"/>
    </source>
</evidence>
<dbReference type="PROSITE" id="PS00211">
    <property type="entry name" value="ABC_TRANSPORTER_1"/>
    <property type="match status" value="1"/>
</dbReference>
<evidence type="ECO:0000256" key="2">
    <source>
        <dbReference type="ARBA" id="ARBA00022505"/>
    </source>
</evidence>
<dbReference type="SUPFAM" id="SSF50331">
    <property type="entry name" value="MOP-like"/>
    <property type="match status" value="1"/>
</dbReference>
<gene>
    <name evidence="8" type="ORF">BKA15_002569</name>
</gene>
<evidence type="ECO:0000313" key="9">
    <source>
        <dbReference type="Proteomes" id="UP000569914"/>
    </source>
</evidence>
<proteinExistence type="predicted"/>
<evidence type="ECO:0000256" key="4">
    <source>
        <dbReference type="ARBA" id="ARBA00022840"/>
    </source>
</evidence>
<dbReference type="SMART" id="SM00382">
    <property type="entry name" value="AAA"/>
    <property type="match status" value="1"/>
</dbReference>
<dbReference type="InterPro" id="IPR005116">
    <property type="entry name" value="Transp-assoc_OB_typ1"/>
</dbReference>
<evidence type="ECO:0000259" key="6">
    <source>
        <dbReference type="PROSITE" id="PS50893"/>
    </source>
</evidence>
<dbReference type="InterPro" id="IPR003439">
    <property type="entry name" value="ABC_transporter-like_ATP-bd"/>
</dbReference>
<dbReference type="InterPro" id="IPR027417">
    <property type="entry name" value="P-loop_NTPase"/>
</dbReference>
<evidence type="ECO:0000259" key="7">
    <source>
        <dbReference type="PROSITE" id="PS51866"/>
    </source>
</evidence>
<comment type="caution">
    <text evidence="8">The sequence shown here is derived from an EMBL/GenBank/DDBJ whole genome shotgun (WGS) entry which is preliminary data.</text>
</comment>
<accession>A0A7Y9I6P5</accession>
<dbReference type="InterPro" id="IPR050093">
    <property type="entry name" value="ABC_SmlMolc_Importer"/>
</dbReference>
<dbReference type="Gene3D" id="2.40.50.100">
    <property type="match status" value="1"/>
</dbReference>
<organism evidence="8 9">
    <name type="scientific">Microlunatus parietis</name>
    <dbReference type="NCBI Taxonomy" id="682979"/>
    <lineage>
        <taxon>Bacteria</taxon>
        <taxon>Bacillati</taxon>
        <taxon>Actinomycetota</taxon>
        <taxon>Actinomycetes</taxon>
        <taxon>Propionibacteriales</taxon>
        <taxon>Propionibacteriaceae</taxon>
        <taxon>Microlunatus</taxon>
    </lineage>
</organism>
<dbReference type="PANTHER" id="PTHR42781">
    <property type="entry name" value="SPERMIDINE/PUTRESCINE IMPORT ATP-BINDING PROTEIN POTA"/>
    <property type="match status" value="1"/>
</dbReference>
<dbReference type="InterPro" id="IPR004606">
    <property type="entry name" value="Mop_domain"/>
</dbReference>
<dbReference type="AlphaFoldDB" id="A0A7Y9I6P5"/>
<evidence type="ECO:0000256" key="1">
    <source>
        <dbReference type="ARBA" id="ARBA00022448"/>
    </source>
</evidence>
<dbReference type="Proteomes" id="UP000569914">
    <property type="component" value="Unassembled WGS sequence"/>
</dbReference>